<evidence type="ECO:0000256" key="3">
    <source>
        <dbReference type="PROSITE-ProRule" id="PRU00023"/>
    </source>
</evidence>
<organism evidence="4 5">
    <name type="scientific">Mycena rosella</name>
    <name type="common">Pink bonnet</name>
    <name type="synonym">Agaricus rosellus</name>
    <dbReference type="NCBI Taxonomy" id="1033263"/>
    <lineage>
        <taxon>Eukaryota</taxon>
        <taxon>Fungi</taxon>
        <taxon>Dikarya</taxon>
        <taxon>Basidiomycota</taxon>
        <taxon>Agaricomycotina</taxon>
        <taxon>Agaricomycetes</taxon>
        <taxon>Agaricomycetidae</taxon>
        <taxon>Agaricales</taxon>
        <taxon>Marasmiineae</taxon>
        <taxon>Mycenaceae</taxon>
        <taxon>Mycena</taxon>
    </lineage>
</organism>
<feature type="repeat" description="ANK" evidence="3">
    <location>
        <begin position="43"/>
        <end position="71"/>
    </location>
</feature>
<dbReference type="SUPFAM" id="SSF48403">
    <property type="entry name" value="Ankyrin repeat"/>
    <property type="match status" value="1"/>
</dbReference>
<evidence type="ECO:0000256" key="1">
    <source>
        <dbReference type="ARBA" id="ARBA00022737"/>
    </source>
</evidence>
<proteinExistence type="predicted"/>
<dbReference type="GO" id="GO:0045944">
    <property type="term" value="P:positive regulation of transcription by RNA polymerase II"/>
    <property type="evidence" value="ECO:0007669"/>
    <property type="project" value="TreeGrafter"/>
</dbReference>
<dbReference type="PROSITE" id="PS50297">
    <property type="entry name" value="ANK_REP_REGION"/>
    <property type="match status" value="3"/>
</dbReference>
<dbReference type="PANTHER" id="PTHR24193:SF121">
    <property type="entry name" value="ADA2A-CONTAINING COMPLEX COMPONENT 3, ISOFORM D"/>
    <property type="match status" value="1"/>
</dbReference>
<dbReference type="GO" id="GO:0000976">
    <property type="term" value="F:transcription cis-regulatory region binding"/>
    <property type="evidence" value="ECO:0007669"/>
    <property type="project" value="TreeGrafter"/>
</dbReference>
<gene>
    <name evidence="4" type="ORF">B0H17DRAFT_1057089</name>
</gene>
<dbReference type="Pfam" id="PF12796">
    <property type="entry name" value="Ank_2"/>
    <property type="match status" value="2"/>
</dbReference>
<dbReference type="PRINTS" id="PR01415">
    <property type="entry name" value="ANKYRIN"/>
</dbReference>
<evidence type="ECO:0000313" key="4">
    <source>
        <dbReference type="EMBL" id="KAJ7694531.1"/>
    </source>
</evidence>
<evidence type="ECO:0000313" key="5">
    <source>
        <dbReference type="Proteomes" id="UP001221757"/>
    </source>
</evidence>
<keyword evidence="1" id="KW-0677">Repeat</keyword>
<name>A0AAD7DLI0_MYCRO</name>
<dbReference type="SMART" id="SM00248">
    <property type="entry name" value="ANK"/>
    <property type="match status" value="4"/>
</dbReference>
<dbReference type="EMBL" id="JARKIE010000041">
    <property type="protein sequence ID" value="KAJ7694531.1"/>
    <property type="molecule type" value="Genomic_DNA"/>
</dbReference>
<dbReference type="PANTHER" id="PTHR24193">
    <property type="entry name" value="ANKYRIN REPEAT PROTEIN"/>
    <property type="match status" value="1"/>
</dbReference>
<dbReference type="PROSITE" id="PS50088">
    <property type="entry name" value="ANK_REPEAT"/>
    <property type="match status" value="3"/>
</dbReference>
<accession>A0AAD7DLI0</accession>
<evidence type="ECO:0000256" key="2">
    <source>
        <dbReference type="ARBA" id="ARBA00023043"/>
    </source>
</evidence>
<protein>
    <submittedName>
        <fullName evidence="4">Ankyrin repeat-containing domain protein</fullName>
    </submittedName>
</protein>
<dbReference type="InterPro" id="IPR036770">
    <property type="entry name" value="Ankyrin_rpt-contain_sf"/>
</dbReference>
<dbReference type="AlphaFoldDB" id="A0AAD7DLI0"/>
<reference evidence="4" key="1">
    <citation type="submission" date="2023-03" db="EMBL/GenBank/DDBJ databases">
        <title>Massive genome expansion in bonnet fungi (Mycena s.s.) driven by repeated elements and novel gene families across ecological guilds.</title>
        <authorList>
            <consortium name="Lawrence Berkeley National Laboratory"/>
            <person name="Harder C.B."/>
            <person name="Miyauchi S."/>
            <person name="Viragh M."/>
            <person name="Kuo A."/>
            <person name="Thoen E."/>
            <person name="Andreopoulos B."/>
            <person name="Lu D."/>
            <person name="Skrede I."/>
            <person name="Drula E."/>
            <person name="Henrissat B."/>
            <person name="Morin E."/>
            <person name="Kohler A."/>
            <person name="Barry K."/>
            <person name="LaButti K."/>
            <person name="Morin E."/>
            <person name="Salamov A."/>
            <person name="Lipzen A."/>
            <person name="Mereny Z."/>
            <person name="Hegedus B."/>
            <person name="Baldrian P."/>
            <person name="Stursova M."/>
            <person name="Weitz H."/>
            <person name="Taylor A."/>
            <person name="Grigoriev I.V."/>
            <person name="Nagy L.G."/>
            <person name="Martin F."/>
            <person name="Kauserud H."/>
        </authorList>
    </citation>
    <scope>NUCLEOTIDE SEQUENCE</scope>
    <source>
        <strain evidence="4">CBHHK067</strain>
    </source>
</reference>
<dbReference type="Gene3D" id="1.25.40.20">
    <property type="entry name" value="Ankyrin repeat-containing domain"/>
    <property type="match status" value="1"/>
</dbReference>
<keyword evidence="2 3" id="KW-0040">ANK repeat</keyword>
<dbReference type="Proteomes" id="UP001221757">
    <property type="component" value="Unassembled WGS sequence"/>
</dbReference>
<comment type="caution">
    <text evidence="4">The sequence shown here is derived from an EMBL/GenBank/DDBJ whole genome shotgun (WGS) entry which is preliminary data.</text>
</comment>
<sequence>MSPDTYGEAGQTPLHVAADAGNLETATLLLDAGANPAAGWDQHATEPLHLAIFNRDIDIMTLLLDRGAPLDEGPGGRSPLHIACAFGGPEAIQLLLDRGGDLELVGSYGQGPALGVAVHNRQPEAVRLLLDRGADASMTVPISTFYIGGPDRATLLYVAMDL</sequence>
<dbReference type="InterPro" id="IPR002110">
    <property type="entry name" value="Ankyrin_rpt"/>
</dbReference>
<dbReference type="GO" id="GO:0005634">
    <property type="term" value="C:nucleus"/>
    <property type="evidence" value="ECO:0007669"/>
    <property type="project" value="TreeGrafter"/>
</dbReference>
<keyword evidence="5" id="KW-1185">Reference proteome</keyword>
<dbReference type="InterPro" id="IPR050663">
    <property type="entry name" value="Ankyrin-SOCS_Box"/>
</dbReference>
<feature type="repeat" description="ANK" evidence="3">
    <location>
        <begin position="9"/>
        <end position="35"/>
    </location>
</feature>
<feature type="repeat" description="ANK" evidence="3">
    <location>
        <begin position="75"/>
        <end position="107"/>
    </location>
</feature>